<feature type="transmembrane region" description="Helical" evidence="6">
    <location>
        <begin position="221"/>
        <end position="245"/>
    </location>
</feature>
<dbReference type="PANTHER" id="PTHR42948:SF1">
    <property type="entry name" value="TRANSPORTER"/>
    <property type="match status" value="1"/>
</dbReference>
<dbReference type="EMBL" id="VORB01000010">
    <property type="protein sequence ID" value="TXC76267.1"/>
    <property type="molecule type" value="Genomic_DNA"/>
</dbReference>
<feature type="transmembrane region" description="Helical" evidence="6">
    <location>
        <begin position="182"/>
        <end position="201"/>
    </location>
</feature>
<comment type="caution">
    <text evidence="7">The sequence shown here is derived from an EMBL/GenBank/DDBJ whole genome shotgun (WGS) entry which is preliminary data.</text>
</comment>
<organism evidence="7 8">
    <name type="scientific">Luteibaculum oceani</name>
    <dbReference type="NCBI Taxonomy" id="1294296"/>
    <lineage>
        <taxon>Bacteria</taxon>
        <taxon>Pseudomonadati</taxon>
        <taxon>Bacteroidota</taxon>
        <taxon>Flavobacteriia</taxon>
        <taxon>Flavobacteriales</taxon>
        <taxon>Luteibaculaceae</taxon>
        <taxon>Luteibaculum</taxon>
    </lineage>
</organism>
<keyword evidence="5 6" id="KW-0472">Membrane</keyword>
<evidence type="ECO:0008006" key="9">
    <source>
        <dbReference type="Google" id="ProtNLM"/>
    </source>
</evidence>
<comment type="subcellular location">
    <subcellularLocation>
        <location evidence="1">Membrane</location>
        <topology evidence="1">Multi-pass membrane protein</topology>
    </subcellularLocation>
</comment>
<evidence type="ECO:0000256" key="4">
    <source>
        <dbReference type="ARBA" id="ARBA00022989"/>
    </source>
</evidence>
<accession>A0A5C6USN2</accession>
<gene>
    <name evidence="7" type="ORF">FRX97_11005</name>
</gene>
<feature type="transmembrane region" description="Helical" evidence="6">
    <location>
        <begin position="153"/>
        <end position="170"/>
    </location>
</feature>
<dbReference type="NCBIfam" id="NF037979">
    <property type="entry name" value="Na_transp"/>
    <property type="match status" value="1"/>
</dbReference>
<reference evidence="7 8" key="1">
    <citation type="submission" date="2019-08" db="EMBL/GenBank/DDBJ databases">
        <title>Genome of Luteibaculum oceani JCM 18817.</title>
        <authorList>
            <person name="Bowman J.P."/>
        </authorList>
    </citation>
    <scope>NUCLEOTIDE SEQUENCE [LARGE SCALE GENOMIC DNA]</scope>
    <source>
        <strain evidence="7 8">JCM 18817</strain>
    </source>
</reference>
<feature type="transmembrane region" description="Helical" evidence="6">
    <location>
        <begin position="36"/>
        <end position="56"/>
    </location>
</feature>
<feature type="transmembrane region" description="Helical" evidence="6">
    <location>
        <begin position="356"/>
        <end position="375"/>
    </location>
</feature>
<evidence type="ECO:0000256" key="6">
    <source>
        <dbReference type="SAM" id="Phobius"/>
    </source>
</evidence>
<keyword evidence="4 6" id="KW-1133">Transmembrane helix</keyword>
<name>A0A5C6USN2_9FLAO</name>
<dbReference type="Pfam" id="PF00209">
    <property type="entry name" value="SNF"/>
    <property type="match status" value="2"/>
</dbReference>
<evidence type="ECO:0000313" key="7">
    <source>
        <dbReference type="EMBL" id="TXC76267.1"/>
    </source>
</evidence>
<feature type="transmembrane region" description="Helical" evidence="6">
    <location>
        <begin position="395"/>
        <end position="414"/>
    </location>
</feature>
<keyword evidence="3 6" id="KW-0812">Transmembrane</keyword>
<evidence type="ECO:0000256" key="3">
    <source>
        <dbReference type="ARBA" id="ARBA00022692"/>
    </source>
</evidence>
<feature type="transmembrane region" description="Helical" evidence="6">
    <location>
        <begin position="266"/>
        <end position="287"/>
    </location>
</feature>
<feature type="transmembrane region" description="Helical" evidence="6">
    <location>
        <begin position="88"/>
        <end position="112"/>
    </location>
</feature>
<evidence type="ECO:0000256" key="5">
    <source>
        <dbReference type="ARBA" id="ARBA00023136"/>
    </source>
</evidence>
<dbReference type="InterPro" id="IPR037272">
    <property type="entry name" value="SNS_sf"/>
</dbReference>
<feature type="transmembrane region" description="Helical" evidence="6">
    <location>
        <begin position="307"/>
        <end position="335"/>
    </location>
</feature>
<dbReference type="OrthoDB" id="9762833at2"/>
<keyword evidence="8" id="KW-1185">Reference proteome</keyword>
<dbReference type="Proteomes" id="UP000321168">
    <property type="component" value="Unassembled WGS sequence"/>
</dbReference>
<evidence type="ECO:0000313" key="8">
    <source>
        <dbReference type="Proteomes" id="UP000321168"/>
    </source>
</evidence>
<dbReference type="PROSITE" id="PS50267">
    <property type="entry name" value="NA_NEUROTRAN_SYMP_3"/>
    <property type="match status" value="1"/>
</dbReference>
<evidence type="ECO:0000256" key="1">
    <source>
        <dbReference type="ARBA" id="ARBA00004141"/>
    </source>
</evidence>
<feature type="transmembrane region" description="Helical" evidence="6">
    <location>
        <begin position="12"/>
        <end position="30"/>
    </location>
</feature>
<dbReference type="PRINTS" id="PR00176">
    <property type="entry name" value="NANEUSMPORT"/>
</dbReference>
<dbReference type="PANTHER" id="PTHR42948">
    <property type="entry name" value="TRANSPORTER"/>
    <property type="match status" value="1"/>
</dbReference>
<protein>
    <recommendedName>
        <fullName evidence="9">Sodium-dependent transporter</fullName>
    </recommendedName>
</protein>
<dbReference type="GO" id="GO:0016020">
    <property type="term" value="C:membrane"/>
    <property type="evidence" value="ECO:0007669"/>
    <property type="project" value="UniProtKB-SubCell"/>
</dbReference>
<dbReference type="AlphaFoldDB" id="A0A5C6USN2"/>
<keyword evidence="2" id="KW-0813">Transport</keyword>
<sequence>MAENKFSNSGHIYASIGAAVGVANLVLFPARVFSYGGLAFIVVFIISTLLLGYPLMVGEIALGKHGQSNAVDSYTKIGGKKWSWAGKFGLITTSVILSFYIIIAGWSLYYLFQFAFNFSDIENLLFESLQSKTPARTAIAKMFVDFSTNSSKVILYSGAFMALTIFIVAQKISAGIEKIGKIFVPLLIVLLIILFVFINVLEGKDLNFSNFNFDASKLFSMTSTGGIGFIEAVGQAFFSLSLGACSMITFGNHLKKKTNVTRNAHYIVHTDTLVALLAALLIIPLFIPTSQIGINPGLVFISLVDTFISFGFVWGKVVGILFFFLFNIAILTSAVSLLEPTVNYYSKNQERGRQPYAIVIGIVVFIVAIPSILSFNPNAPALFRNFLGYGSGGAMGFFNFVIDFFGTFCILLGGL</sequence>
<dbReference type="RefSeq" id="WP_147015270.1">
    <property type="nucleotide sequence ID" value="NZ_VORB01000010.1"/>
</dbReference>
<proteinExistence type="predicted"/>
<dbReference type="InterPro" id="IPR000175">
    <property type="entry name" value="Na/ntran_symport"/>
</dbReference>
<evidence type="ECO:0000256" key="2">
    <source>
        <dbReference type="ARBA" id="ARBA00022448"/>
    </source>
</evidence>
<dbReference type="SUPFAM" id="SSF161070">
    <property type="entry name" value="SNF-like"/>
    <property type="match status" value="1"/>
</dbReference>